<dbReference type="AlphaFoldDB" id="A0A4R9K0G2"/>
<dbReference type="RefSeq" id="WP_135651281.1">
    <property type="nucleotide sequence ID" value="NZ_RQGF01000038.1"/>
</dbReference>
<feature type="compositionally biased region" description="Acidic residues" evidence="2">
    <location>
        <begin position="159"/>
        <end position="170"/>
    </location>
</feature>
<feature type="repeat" description="TPR" evidence="1">
    <location>
        <begin position="749"/>
        <end position="782"/>
    </location>
</feature>
<dbReference type="EMBL" id="RQGF01000038">
    <property type="protein sequence ID" value="TGL58496.1"/>
    <property type="molecule type" value="Genomic_DNA"/>
</dbReference>
<dbReference type="OrthoDB" id="343097at2"/>
<feature type="compositionally biased region" description="Acidic residues" evidence="2">
    <location>
        <begin position="94"/>
        <end position="105"/>
    </location>
</feature>
<feature type="repeat" description="TPR" evidence="1">
    <location>
        <begin position="891"/>
        <end position="924"/>
    </location>
</feature>
<keyword evidence="5" id="KW-1185">Reference proteome</keyword>
<feature type="compositionally biased region" description="Acidic residues" evidence="2">
    <location>
        <begin position="115"/>
        <end position="125"/>
    </location>
</feature>
<accession>A0A4R9K0G2</accession>
<dbReference type="PROSITE" id="PS50005">
    <property type="entry name" value="TPR"/>
    <property type="match status" value="2"/>
</dbReference>
<reference evidence="4" key="1">
    <citation type="journal article" date="2019" name="PLoS Negl. Trop. Dis.">
        <title>Revisiting the worldwide diversity of Leptospira species in the environment.</title>
        <authorList>
            <person name="Vincent A.T."/>
            <person name="Schiettekatte O."/>
            <person name="Bourhy P."/>
            <person name="Veyrier F.J."/>
            <person name="Picardeau M."/>
        </authorList>
    </citation>
    <scope>NUCLEOTIDE SEQUENCE [LARGE SCALE GENOMIC DNA]</scope>
    <source>
        <strain evidence="4">201702455</strain>
    </source>
</reference>
<feature type="compositionally biased region" description="Low complexity" evidence="2">
    <location>
        <begin position="285"/>
        <end position="299"/>
    </location>
</feature>
<feature type="compositionally biased region" description="Polar residues" evidence="2">
    <location>
        <begin position="1"/>
        <end position="10"/>
    </location>
</feature>
<evidence type="ECO:0000313" key="5">
    <source>
        <dbReference type="Proteomes" id="UP000297762"/>
    </source>
</evidence>
<dbReference type="SMART" id="SM00028">
    <property type="entry name" value="TPR"/>
    <property type="match status" value="4"/>
</dbReference>
<evidence type="ECO:0000313" key="4">
    <source>
        <dbReference type="EMBL" id="TGL58496.1"/>
    </source>
</evidence>
<dbReference type="GO" id="GO:0005525">
    <property type="term" value="F:GTP binding"/>
    <property type="evidence" value="ECO:0007669"/>
    <property type="project" value="InterPro"/>
</dbReference>
<proteinExistence type="predicted"/>
<dbReference type="Gene3D" id="1.25.40.10">
    <property type="entry name" value="Tetratricopeptide repeat domain"/>
    <property type="match status" value="2"/>
</dbReference>
<dbReference type="PANTHER" id="PTHR12558">
    <property type="entry name" value="CELL DIVISION CYCLE 16,23,27"/>
    <property type="match status" value="1"/>
</dbReference>
<dbReference type="PROSITE" id="PS51717">
    <property type="entry name" value="G_VLIG"/>
    <property type="match status" value="1"/>
</dbReference>
<organism evidence="4 5">
    <name type="scientific">Leptospira sarikeiensis</name>
    <dbReference type="NCBI Taxonomy" id="2484943"/>
    <lineage>
        <taxon>Bacteria</taxon>
        <taxon>Pseudomonadati</taxon>
        <taxon>Spirochaetota</taxon>
        <taxon>Spirochaetia</taxon>
        <taxon>Leptospirales</taxon>
        <taxon>Leptospiraceae</taxon>
        <taxon>Leptospira</taxon>
    </lineage>
</organism>
<dbReference type="InterPro" id="IPR030383">
    <property type="entry name" value="G_VLIG_dom"/>
</dbReference>
<dbReference type="Pfam" id="PF14559">
    <property type="entry name" value="TPR_19"/>
    <property type="match status" value="1"/>
</dbReference>
<evidence type="ECO:0000256" key="2">
    <source>
        <dbReference type="SAM" id="MobiDB-lite"/>
    </source>
</evidence>
<dbReference type="Proteomes" id="UP000297762">
    <property type="component" value="Unassembled WGS sequence"/>
</dbReference>
<dbReference type="InterPro" id="IPR019734">
    <property type="entry name" value="TPR_rpt"/>
</dbReference>
<sequence>MAEPSSNYSEQELDQIRSILEPLSRNPESSEDLNPMLTSFREKMGYGVPISIGDDEDQDTEEVSDSDEPFDLGGDSDEEEAPEAPQRPKPLSFSEDDDIDLDELLTEPSGASEEPSADAGDDPFADFDSPPPASDDFGDFGSPEPEADPFASSGLEDFGTPEETTEDSTDLSDFGAPAADDPFGGFDSAPDLDTPLEDFGAPTDAGADPFADSDLGMDMDTPSSDSDDPFAGLGGDEPAGSGLEDFDSPPSSGGDDPFSAFDASGMEDTPGDEFGLEEGDPFGASPSSGDFGDLGFDDSAPSDMGGGDDSFADSPMGDSDPFADFAPVSGGDHDPFSDLSSATSIPESDPFADFSAEPASAMEMESVPESSDFTSFSPDLDSDSDSEDIGAAAFEEDLRSLGGEDKDEIDKSLTDEELAIIQRQILKYPPLLRRTVIESIVQDKLSKKAQRDLLELIKIESTPEDIAAFLSSALGYQVNLTDRSGAYSADGVPIISSDPIYTREGLLERRKKIRRTFFMAAAAILIGFGSYFTYKHIILPRQAAQNYEAGLEQIREMGAKKFAGTLGEEDRKKYLISIEDSYDKGFDIDPYNLKYMNLYGVEYSRAGEYELSFEKLFGRIEPDLGAGTLDSWNKREQAPLVRLAQGESWSEKKLKTSQGINQGKEGIKFLLDQEKTPRKVLKAGAFLAMRLKDRAHDNQTYRNLGWFHSQIMPDFAEPSEGKKGRYKNDSLAVDYYSKVFTDGESPYDEDSTAGIAKIYYNRREFGKAASFYNRIVEANPKSVPGQAGLVSTYLEMWKESGDPQFVLNHHRLLRNNLDMESELPFYTLAKLANFYATIDPEELRIKYNINPVDQVSGIEIEESAIRLLDTIYRRSMEDERTGTEIEGKDYAEGYYQRGQYYLSQKENIQARRFFEKAATLDPKHWLAVLELAEHSIRVGNFEEAKDLLKEAESRYETSVRWFGSKDEDETLFEGNPARVHFDLGKIRYLLSAGLTEKESLKEFPGRKIYPFRSRSESDGKSLSVLKEEEEKRNRRNELKNSLQEFAKVDSEEPKYDLIRKWRRELPASLLREMKFYKGWVEYMDSDFDKSLADWTGFEDKDEYYNPTLLMAKGNAFFYTGQTKTALGYFLRVKDDMEEKLPQMSSPKTEDPYHQEVYQTLTAAYNNIGASYETLSKKAGAQEAENYTAQALQNYWKAIETARKINESSEISLANKDLLFKKEALKREPLLEDWVSPTLDSIKDLVRK</sequence>
<feature type="compositionally biased region" description="Acidic residues" evidence="2">
    <location>
        <begin position="53"/>
        <end position="82"/>
    </location>
</feature>
<gene>
    <name evidence="4" type="ORF">EHQ64_18475</name>
</gene>
<dbReference type="SUPFAM" id="SSF48452">
    <property type="entry name" value="TPR-like"/>
    <property type="match status" value="2"/>
</dbReference>
<comment type="caution">
    <text evidence="4">The sequence shown here is derived from an EMBL/GenBank/DDBJ whole genome shotgun (WGS) entry which is preliminary data.</text>
</comment>
<feature type="compositionally biased region" description="Low complexity" evidence="2">
    <location>
        <begin position="370"/>
        <end position="379"/>
    </location>
</feature>
<evidence type="ECO:0000259" key="3">
    <source>
        <dbReference type="PROSITE" id="PS51717"/>
    </source>
</evidence>
<name>A0A4R9K0G2_9LEPT</name>
<dbReference type="PANTHER" id="PTHR12558:SF13">
    <property type="entry name" value="CELL DIVISION CYCLE PROTEIN 27 HOMOLOG"/>
    <property type="match status" value="1"/>
</dbReference>
<feature type="domain" description="VLIG-type G" evidence="3">
    <location>
        <begin position="1"/>
        <end position="45"/>
    </location>
</feature>
<dbReference type="InterPro" id="IPR011990">
    <property type="entry name" value="TPR-like_helical_dom_sf"/>
</dbReference>
<keyword evidence="1" id="KW-0802">TPR repeat</keyword>
<feature type="compositionally biased region" description="Acidic residues" evidence="2">
    <location>
        <begin position="269"/>
        <end position="280"/>
    </location>
</feature>
<protein>
    <recommendedName>
        <fullName evidence="3">VLIG-type G domain-containing protein</fullName>
    </recommendedName>
</protein>
<feature type="region of interest" description="Disordered" evidence="2">
    <location>
        <begin position="1"/>
        <end position="387"/>
    </location>
</feature>
<evidence type="ECO:0000256" key="1">
    <source>
        <dbReference type="PROSITE-ProRule" id="PRU00339"/>
    </source>
</evidence>
<feature type="compositionally biased region" description="Low complexity" evidence="2">
    <location>
        <begin position="248"/>
        <end position="259"/>
    </location>
</feature>